<keyword evidence="3" id="KW-1185">Reference proteome</keyword>
<protein>
    <recommendedName>
        <fullName evidence="4">DUF4840 domain-containing protein</fullName>
    </recommendedName>
</protein>
<dbReference type="InterPro" id="IPR032293">
    <property type="entry name" value="DUF4840"/>
</dbReference>
<sequence length="187" mass="20308">MKKTLKWSLVMMLAVVGLTFASCSDDDDNTPTVGTVEDVNGEFTGKMTYTKEAKATEADPTATELELKVANDSIQFEKFPYQALVVELLGEEASKPIIEAIGDSLNYKINYTATMNAAKDSVVMTLKPEPLKIDVAGVEVTIKTEKTASYAVSDKNLKFALKAASVKVGGADFPFTPMDLSFDMKKK</sequence>
<comment type="caution">
    <text evidence="2">The sequence shown here is derived from an EMBL/GenBank/DDBJ whole genome shotgun (WGS) entry which is preliminary data.</text>
</comment>
<evidence type="ECO:0000256" key="1">
    <source>
        <dbReference type="SAM" id="SignalP"/>
    </source>
</evidence>
<gene>
    <name evidence="2" type="ORF">GGQ57_002992</name>
</gene>
<evidence type="ECO:0008006" key="4">
    <source>
        <dbReference type="Google" id="ProtNLM"/>
    </source>
</evidence>
<name>A0ABR6KQK3_9BACT</name>
<evidence type="ECO:0000313" key="3">
    <source>
        <dbReference type="Proteomes" id="UP000533637"/>
    </source>
</evidence>
<proteinExistence type="predicted"/>
<dbReference type="Proteomes" id="UP000533637">
    <property type="component" value="Unassembled WGS sequence"/>
</dbReference>
<feature type="signal peptide" evidence="1">
    <location>
        <begin position="1"/>
        <end position="21"/>
    </location>
</feature>
<evidence type="ECO:0000313" key="2">
    <source>
        <dbReference type="EMBL" id="MBB4623083.1"/>
    </source>
</evidence>
<reference evidence="2 3" key="1">
    <citation type="submission" date="2020-08" db="EMBL/GenBank/DDBJ databases">
        <title>Genomic Encyclopedia of Type Strains, Phase IV (KMG-IV): sequencing the most valuable type-strain genomes for metagenomic binning, comparative biology and taxonomic classification.</title>
        <authorList>
            <person name="Goeker M."/>
        </authorList>
    </citation>
    <scope>NUCLEOTIDE SEQUENCE [LARGE SCALE GENOMIC DNA]</scope>
    <source>
        <strain evidence="2 3">DSM 102983</strain>
    </source>
</reference>
<dbReference type="Pfam" id="PF16128">
    <property type="entry name" value="DUF4840"/>
    <property type="match status" value="1"/>
</dbReference>
<dbReference type="PROSITE" id="PS51257">
    <property type="entry name" value="PROKAR_LIPOPROTEIN"/>
    <property type="match status" value="1"/>
</dbReference>
<accession>A0ABR6KQK3</accession>
<feature type="chain" id="PRO_5047012546" description="DUF4840 domain-containing protein" evidence="1">
    <location>
        <begin position="22"/>
        <end position="187"/>
    </location>
</feature>
<keyword evidence="1" id="KW-0732">Signal</keyword>
<organism evidence="2 3">
    <name type="scientific">Parabacteroides faecis</name>
    <dbReference type="NCBI Taxonomy" id="1217282"/>
    <lineage>
        <taxon>Bacteria</taxon>
        <taxon>Pseudomonadati</taxon>
        <taxon>Bacteroidota</taxon>
        <taxon>Bacteroidia</taxon>
        <taxon>Bacteroidales</taxon>
        <taxon>Tannerellaceae</taxon>
        <taxon>Parabacteroides</taxon>
    </lineage>
</organism>
<dbReference type="RefSeq" id="WP_183671313.1">
    <property type="nucleotide sequence ID" value="NZ_BMPB01000005.1"/>
</dbReference>
<dbReference type="EMBL" id="JACHOC010000005">
    <property type="protein sequence ID" value="MBB4623083.1"/>
    <property type="molecule type" value="Genomic_DNA"/>
</dbReference>